<dbReference type="InterPro" id="IPR036259">
    <property type="entry name" value="MFS_trans_sf"/>
</dbReference>
<feature type="transmembrane region" description="Helical" evidence="8">
    <location>
        <begin position="490"/>
        <end position="508"/>
    </location>
</feature>
<dbReference type="SUPFAM" id="SSF103473">
    <property type="entry name" value="MFS general substrate transporter"/>
    <property type="match status" value="1"/>
</dbReference>
<feature type="transmembrane region" description="Helical" evidence="8">
    <location>
        <begin position="306"/>
        <end position="326"/>
    </location>
</feature>
<comment type="similarity">
    <text evidence="2">Belongs to the major facilitator superfamily. EmrB family.</text>
</comment>
<feature type="transmembrane region" description="Helical" evidence="8">
    <location>
        <begin position="172"/>
        <end position="193"/>
    </location>
</feature>
<proteinExistence type="inferred from homology"/>
<evidence type="ECO:0000256" key="3">
    <source>
        <dbReference type="ARBA" id="ARBA00022448"/>
    </source>
</evidence>
<feature type="transmembrane region" description="Helical" evidence="8">
    <location>
        <begin position="362"/>
        <end position="381"/>
    </location>
</feature>
<organism evidence="10 11">
    <name type="scientific">Alloalcanivorax xenomutans</name>
    <dbReference type="NCBI Taxonomy" id="1094342"/>
    <lineage>
        <taxon>Bacteria</taxon>
        <taxon>Pseudomonadati</taxon>
        <taxon>Pseudomonadota</taxon>
        <taxon>Gammaproteobacteria</taxon>
        <taxon>Oceanospirillales</taxon>
        <taxon>Alcanivoracaceae</taxon>
        <taxon>Alloalcanivorax</taxon>
    </lineage>
</organism>
<keyword evidence="4" id="KW-1003">Cell membrane</keyword>
<dbReference type="GO" id="GO:0005886">
    <property type="term" value="C:plasma membrane"/>
    <property type="evidence" value="ECO:0007669"/>
    <property type="project" value="UniProtKB-SubCell"/>
</dbReference>
<reference evidence="10" key="1">
    <citation type="submission" date="2022-01" db="EMBL/GenBank/DDBJ databases">
        <authorList>
            <person name="Karlyshev A.V."/>
            <person name="Jaspars M."/>
        </authorList>
    </citation>
    <scope>NUCLEOTIDE SEQUENCE</scope>
    <source>
        <strain evidence="10">AGSA3-2</strain>
    </source>
</reference>
<keyword evidence="11" id="KW-1185">Reference proteome</keyword>
<dbReference type="Pfam" id="PF07690">
    <property type="entry name" value="MFS_1"/>
    <property type="match status" value="1"/>
</dbReference>
<dbReference type="PROSITE" id="PS50850">
    <property type="entry name" value="MFS"/>
    <property type="match status" value="1"/>
</dbReference>
<dbReference type="PANTHER" id="PTHR42718">
    <property type="entry name" value="MAJOR FACILITATOR SUPERFAMILY MULTIDRUG TRANSPORTER MFSC"/>
    <property type="match status" value="1"/>
</dbReference>
<keyword evidence="5 8" id="KW-0812">Transmembrane</keyword>
<comment type="subcellular location">
    <subcellularLocation>
        <location evidence="1">Cell membrane</location>
        <topology evidence="1">Multi-pass membrane protein</topology>
    </subcellularLocation>
</comment>
<feature type="transmembrane region" description="Helical" evidence="8">
    <location>
        <begin position="338"/>
        <end position="356"/>
    </location>
</feature>
<feature type="transmembrane region" description="Helical" evidence="8">
    <location>
        <begin position="237"/>
        <end position="254"/>
    </location>
</feature>
<protein>
    <submittedName>
        <fullName evidence="10">DHA2 family efflux MFS transporter permease subunit</fullName>
    </submittedName>
</protein>
<dbReference type="KEGG" id="axe:P40_19375"/>
<feature type="transmembrane region" description="Helical" evidence="8">
    <location>
        <begin position="84"/>
        <end position="102"/>
    </location>
</feature>
<evidence type="ECO:0000259" key="9">
    <source>
        <dbReference type="PROSITE" id="PS50850"/>
    </source>
</evidence>
<evidence type="ECO:0000256" key="8">
    <source>
        <dbReference type="SAM" id="Phobius"/>
    </source>
</evidence>
<feature type="transmembrane region" description="Helical" evidence="8">
    <location>
        <begin position="21"/>
        <end position="44"/>
    </location>
</feature>
<comment type="caution">
    <text evidence="10">The sequence shown here is derived from an EMBL/GenBank/DDBJ whole genome shotgun (WGS) entry which is preliminary data.</text>
</comment>
<dbReference type="Proteomes" id="UP001107961">
    <property type="component" value="Unassembled WGS sequence"/>
</dbReference>
<dbReference type="GO" id="GO:0022857">
    <property type="term" value="F:transmembrane transporter activity"/>
    <property type="evidence" value="ECO:0007669"/>
    <property type="project" value="InterPro"/>
</dbReference>
<dbReference type="RefSeq" id="WP_026948246.1">
    <property type="nucleotide sequence ID" value="NZ_CP012331.1"/>
</dbReference>
<evidence type="ECO:0000256" key="7">
    <source>
        <dbReference type="ARBA" id="ARBA00023136"/>
    </source>
</evidence>
<accession>A0A9Q3ZE97</accession>
<dbReference type="InterPro" id="IPR020846">
    <property type="entry name" value="MFS_dom"/>
</dbReference>
<evidence type="ECO:0000313" key="10">
    <source>
        <dbReference type="EMBL" id="MCE7508306.1"/>
    </source>
</evidence>
<feature type="transmembrane region" description="Helical" evidence="8">
    <location>
        <begin position="402"/>
        <end position="423"/>
    </location>
</feature>
<dbReference type="Gene3D" id="1.20.1250.20">
    <property type="entry name" value="MFS general substrate transporter like domains"/>
    <property type="match status" value="1"/>
</dbReference>
<feature type="transmembrane region" description="Helical" evidence="8">
    <location>
        <begin position="205"/>
        <end position="225"/>
    </location>
</feature>
<evidence type="ECO:0000256" key="6">
    <source>
        <dbReference type="ARBA" id="ARBA00022989"/>
    </source>
</evidence>
<sequence>MSQVDILFQRYGPRYRLWVTLTVMLGLVALGMSITIVNVAIPYIKGAFGMSDSQVQWLSTGFLASTTVSLLVAPWLVSAVGQRATFMGLLLVFIAASLLGGLGEGMAALVAARVIQGAMTGLIRPVAMEALFAAYPPEGRGMATAMYGMCLGLPLTLATVIGGWLVENFTWRYVFFITLPICVAAVVMGYFFLPPREGKGPRSPFDWAGVVISFAAVFSLLAALSNGQRWGWDDPRVPILIVTGVLLGTAFFLWQKRCRHPLLDLAIFRNRVFVTGTSAMFLFGGTFYGIMYLLPQFVQTVLHYSPVSAGKIFLPSTLVLAILVPLVGRLSDRYPAHWLTLPGLACALFAVWHMALMDWDTSFAYLATTMAILSVGMAAFPPPTLSKAIAALEPRLTGHGSGAINFAMQLGGALGTAGLVIMLERRTVEHGQQLNAGVHAGNSTAQQQLSQLAELAGRLGVPDTHLQAMAGHLMGRLETIWASIFAYQDGFWILVASLVLVAIPSVLLSRQHNRPRPVTNAPANNPATQ</sequence>
<dbReference type="Gene3D" id="1.20.1720.10">
    <property type="entry name" value="Multidrug resistance protein D"/>
    <property type="match status" value="1"/>
</dbReference>
<dbReference type="InterPro" id="IPR004638">
    <property type="entry name" value="EmrB-like"/>
</dbReference>
<evidence type="ECO:0000256" key="2">
    <source>
        <dbReference type="ARBA" id="ARBA00008537"/>
    </source>
</evidence>
<gene>
    <name evidence="10" type="ORF">LZG35_06615</name>
</gene>
<dbReference type="PANTHER" id="PTHR42718:SF9">
    <property type="entry name" value="MAJOR FACILITATOR SUPERFAMILY MULTIDRUG TRANSPORTER MFSC"/>
    <property type="match status" value="1"/>
</dbReference>
<evidence type="ECO:0000256" key="4">
    <source>
        <dbReference type="ARBA" id="ARBA00022475"/>
    </source>
</evidence>
<keyword evidence="3" id="KW-0813">Transport</keyword>
<feature type="transmembrane region" description="Helical" evidence="8">
    <location>
        <begin position="147"/>
        <end position="166"/>
    </location>
</feature>
<name>A0A9Q3ZE97_9GAMM</name>
<feature type="transmembrane region" description="Helical" evidence="8">
    <location>
        <begin position="56"/>
        <end position="77"/>
    </location>
</feature>
<feature type="domain" description="Major facilitator superfamily (MFS) profile" evidence="9">
    <location>
        <begin position="19"/>
        <end position="513"/>
    </location>
</feature>
<dbReference type="EMBL" id="JAJVKT010000006">
    <property type="protein sequence ID" value="MCE7508306.1"/>
    <property type="molecule type" value="Genomic_DNA"/>
</dbReference>
<evidence type="ECO:0000313" key="11">
    <source>
        <dbReference type="Proteomes" id="UP001107961"/>
    </source>
</evidence>
<feature type="transmembrane region" description="Helical" evidence="8">
    <location>
        <begin position="274"/>
        <end position="294"/>
    </location>
</feature>
<evidence type="ECO:0000256" key="1">
    <source>
        <dbReference type="ARBA" id="ARBA00004651"/>
    </source>
</evidence>
<dbReference type="NCBIfam" id="TIGR00711">
    <property type="entry name" value="efflux_EmrB"/>
    <property type="match status" value="1"/>
</dbReference>
<evidence type="ECO:0000256" key="5">
    <source>
        <dbReference type="ARBA" id="ARBA00022692"/>
    </source>
</evidence>
<keyword evidence="7 8" id="KW-0472">Membrane</keyword>
<keyword evidence="6 8" id="KW-1133">Transmembrane helix</keyword>
<dbReference type="AlphaFoldDB" id="A0A9Q3ZE97"/>
<dbReference type="InterPro" id="IPR011701">
    <property type="entry name" value="MFS"/>
</dbReference>